<reference evidence="10" key="1">
    <citation type="journal article" date="2021" name="PeerJ">
        <title>Extensive microbial diversity within the chicken gut microbiome revealed by metagenomics and culture.</title>
        <authorList>
            <person name="Gilroy R."/>
            <person name="Ravi A."/>
            <person name="Getino M."/>
            <person name="Pursley I."/>
            <person name="Horton D.L."/>
            <person name="Alikhan N.F."/>
            <person name="Baker D."/>
            <person name="Gharbi K."/>
            <person name="Hall N."/>
            <person name="Watson M."/>
            <person name="Adriaenssens E.M."/>
            <person name="Foster-Nyarko E."/>
            <person name="Jarju S."/>
            <person name="Secka A."/>
            <person name="Antonio M."/>
            <person name="Oren A."/>
            <person name="Chaudhuri R.R."/>
            <person name="La Ragione R."/>
            <person name="Hildebrand F."/>
            <person name="Pallen M.J."/>
        </authorList>
    </citation>
    <scope>NUCLEOTIDE SEQUENCE</scope>
    <source>
        <strain evidence="10">CHK121-7720</strain>
    </source>
</reference>
<dbReference type="EMBL" id="DYUD01000017">
    <property type="protein sequence ID" value="HJG88934.1"/>
    <property type="molecule type" value="Genomic_DNA"/>
</dbReference>
<dbReference type="AlphaFoldDB" id="A0A921MR14"/>
<comment type="similarity">
    <text evidence="9">Belongs to the Maf family. YhdE subfamily.</text>
</comment>
<dbReference type="PIRSF" id="PIRSF006305">
    <property type="entry name" value="Maf"/>
    <property type="match status" value="1"/>
</dbReference>
<dbReference type="InterPro" id="IPR003697">
    <property type="entry name" value="Maf-like"/>
</dbReference>
<comment type="cofactor">
    <cofactor evidence="1 9">
        <name>a divalent metal cation</name>
        <dbReference type="ChEBI" id="CHEBI:60240"/>
    </cofactor>
</comment>
<evidence type="ECO:0000256" key="5">
    <source>
        <dbReference type="ARBA" id="ARBA00023080"/>
    </source>
</evidence>
<feature type="active site" description="Proton acceptor" evidence="9">
    <location>
        <position position="77"/>
    </location>
</feature>
<comment type="function">
    <text evidence="9">Nucleoside triphosphate pyrophosphatase that hydrolyzes dTTP and UTP. May have a dual role in cell division arrest and in preventing the incorporation of modified nucleotides into cellular nucleic acids.</text>
</comment>
<feature type="site" description="Important for substrate specificity" evidence="9">
    <location>
        <position position="78"/>
    </location>
</feature>
<dbReference type="GO" id="GO:0047429">
    <property type="term" value="F:nucleoside triphosphate diphosphatase activity"/>
    <property type="evidence" value="ECO:0007669"/>
    <property type="project" value="UniProtKB-EC"/>
</dbReference>
<keyword evidence="5 9" id="KW-0546">Nucleotide metabolism</keyword>
<dbReference type="FunFam" id="3.90.950.10:FF:000005">
    <property type="entry name" value="7-methyl-GTP pyrophosphatase"/>
    <property type="match status" value="1"/>
</dbReference>
<comment type="catalytic activity">
    <reaction evidence="9">
        <text>dTTP + H2O = dTMP + diphosphate + H(+)</text>
        <dbReference type="Rhea" id="RHEA:28534"/>
        <dbReference type="ChEBI" id="CHEBI:15377"/>
        <dbReference type="ChEBI" id="CHEBI:15378"/>
        <dbReference type="ChEBI" id="CHEBI:33019"/>
        <dbReference type="ChEBI" id="CHEBI:37568"/>
        <dbReference type="ChEBI" id="CHEBI:63528"/>
        <dbReference type="EC" id="3.6.1.9"/>
    </reaction>
</comment>
<feature type="site" description="Important for substrate specificity" evidence="9">
    <location>
        <position position="160"/>
    </location>
</feature>
<dbReference type="PANTHER" id="PTHR43213">
    <property type="entry name" value="BIFUNCTIONAL DTTP/UTP PYROPHOSPHATASE/METHYLTRANSFERASE PROTEIN-RELATED"/>
    <property type="match status" value="1"/>
</dbReference>
<dbReference type="CDD" id="cd00555">
    <property type="entry name" value="Maf"/>
    <property type="match status" value="1"/>
</dbReference>
<comment type="catalytic activity">
    <reaction evidence="9">
        <text>UTP + H2O = UMP + diphosphate + H(+)</text>
        <dbReference type="Rhea" id="RHEA:29395"/>
        <dbReference type="ChEBI" id="CHEBI:15377"/>
        <dbReference type="ChEBI" id="CHEBI:15378"/>
        <dbReference type="ChEBI" id="CHEBI:33019"/>
        <dbReference type="ChEBI" id="CHEBI:46398"/>
        <dbReference type="ChEBI" id="CHEBI:57865"/>
        <dbReference type="EC" id="3.6.1.9"/>
    </reaction>
</comment>
<comment type="subcellular location">
    <subcellularLocation>
        <location evidence="2 9">Cytoplasm</location>
    </subcellularLocation>
</comment>
<dbReference type="Gene3D" id="3.90.950.10">
    <property type="match status" value="1"/>
</dbReference>
<comment type="caution">
    <text evidence="10">The sequence shown here is derived from an EMBL/GenBank/DDBJ whole genome shotgun (WGS) entry which is preliminary data.</text>
</comment>
<evidence type="ECO:0000256" key="8">
    <source>
        <dbReference type="ARBA" id="ARBA00060749"/>
    </source>
</evidence>
<dbReference type="Proteomes" id="UP000757103">
    <property type="component" value="Unassembled WGS sequence"/>
</dbReference>
<comment type="caution">
    <text evidence="9">Lacks conserved residue(s) required for the propagation of feature annotation.</text>
</comment>
<evidence type="ECO:0000256" key="4">
    <source>
        <dbReference type="ARBA" id="ARBA00022801"/>
    </source>
</evidence>
<keyword evidence="3 9" id="KW-0963">Cytoplasm</keyword>
<reference evidence="10" key="2">
    <citation type="submission" date="2021-09" db="EMBL/GenBank/DDBJ databases">
        <authorList>
            <person name="Gilroy R."/>
        </authorList>
    </citation>
    <scope>NUCLEOTIDE SEQUENCE</scope>
    <source>
        <strain evidence="10">CHK121-7720</strain>
    </source>
</reference>
<evidence type="ECO:0000256" key="2">
    <source>
        <dbReference type="ARBA" id="ARBA00004496"/>
    </source>
</evidence>
<protein>
    <recommendedName>
        <fullName evidence="9">dTTP/UTP pyrophosphatase</fullName>
        <shortName evidence="9">dTTPase/UTPase</shortName>
        <ecNumber evidence="9">3.6.1.9</ecNumber>
    </recommendedName>
    <alternativeName>
        <fullName evidence="9">Nucleoside triphosphate pyrophosphatase</fullName>
    </alternativeName>
    <alternativeName>
        <fullName evidence="9">Nucleotide pyrophosphatase</fullName>
        <shortName evidence="9">Nucleotide PPase</shortName>
    </alternativeName>
</protein>
<evidence type="ECO:0000313" key="11">
    <source>
        <dbReference type="Proteomes" id="UP000757103"/>
    </source>
</evidence>
<dbReference type="PANTHER" id="PTHR43213:SF5">
    <property type="entry name" value="BIFUNCTIONAL DTTP_UTP PYROPHOSPHATASE_METHYLTRANSFERASE PROTEIN-RELATED"/>
    <property type="match status" value="1"/>
</dbReference>
<proteinExistence type="inferred from homology"/>
<evidence type="ECO:0000313" key="10">
    <source>
        <dbReference type="EMBL" id="HJG88934.1"/>
    </source>
</evidence>
<dbReference type="SUPFAM" id="SSF52972">
    <property type="entry name" value="ITPase-like"/>
    <property type="match status" value="1"/>
</dbReference>
<dbReference type="InterPro" id="IPR029001">
    <property type="entry name" value="ITPase-like_fam"/>
</dbReference>
<dbReference type="HAMAP" id="MF_00528">
    <property type="entry name" value="Maf"/>
    <property type="match status" value="1"/>
</dbReference>
<dbReference type="NCBIfam" id="TIGR00172">
    <property type="entry name" value="maf"/>
    <property type="match status" value="1"/>
</dbReference>
<feature type="site" description="Important for substrate specificity" evidence="9">
    <location>
        <position position="18"/>
    </location>
</feature>
<accession>A0A921MR14</accession>
<gene>
    <name evidence="10" type="ORF">K8U91_05605</name>
</gene>
<comment type="catalytic activity">
    <reaction evidence="6">
        <text>N(7)-methyl-GTP + H2O = N(7)-methyl-GMP + diphosphate + H(+)</text>
        <dbReference type="Rhea" id="RHEA:58744"/>
        <dbReference type="ChEBI" id="CHEBI:15377"/>
        <dbReference type="ChEBI" id="CHEBI:15378"/>
        <dbReference type="ChEBI" id="CHEBI:33019"/>
        <dbReference type="ChEBI" id="CHEBI:58285"/>
        <dbReference type="ChEBI" id="CHEBI:87133"/>
    </reaction>
</comment>
<keyword evidence="4 9" id="KW-0378">Hydrolase</keyword>
<dbReference type="GO" id="GO:0005737">
    <property type="term" value="C:cytoplasm"/>
    <property type="evidence" value="ECO:0007669"/>
    <property type="project" value="UniProtKB-SubCell"/>
</dbReference>
<evidence type="ECO:0000256" key="6">
    <source>
        <dbReference type="ARBA" id="ARBA00050213"/>
    </source>
</evidence>
<evidence type="ECO:0000256" key="1">
    <source>
        <dbReference type="ARBA" id="ARBA00001968"/>
    </source>
</evidence>
<dbReference type="GO" id="GO:0009117">
    <property type="term" value="P:nucleotide metabolic process"/>
    <property type="evidence" value="ECO:0007669"/>
    <property type="project" value="UniProtKB-KW"/>
</dbReference>
<comment type="function">
    <text evidence="7">Nucleoside triphosphate pyrophosphatase that hydrolyzes 7-methyl-GTP (m(7)GTP). May have a dual role in cell division arrest and in preventing the incorporation of modified nucleotides into cellular nucleic acids.</text>
</comment>
<organism evidence="10 11">
    <name type="scientific">Barnesiella viscericola</name>
    <dbReference type="NCBI Taxonomy" id="397865"/>
    <lineage>
        <taxon>Bacteria</taxon>
        <taxon>Pseudomonadati</taxon>
        <taxon>Bacteroidota</taxon>
        <taxon>Bacteroidia</taxon>
        <taxon>Bacteroidales</taxon>
        <taxon>Barnesiellaceae</taxon>
        <taxon>Barnesiella</taxon>
    </lineage>
</organism>
<evidence type="ECO:0000256" key="9">
    <source>
        <dbReference type="HAMAP-Rule" id="MF_00528"/>
    </source>
</evidence>
<evidence type="ECO:0000256" key="3">
    <source>
        <dbReference type="ARBA" id="ARBA00022490"/>
    </source>
</evidence>
<evidence type="ECO:0000256" key="7">
    <source>
        <dbReference type="ARBA" id="ARBA00053369"/>
    </source>
</evidence>
<dbReference type="EC" id="3.6.1.9" evidence="9"/>
<sequence length="193" mass="21719">MLSHLQKYEILLASNSPRRRELLAGLDIEYRVTALPEVDESYPPSLSGEEIPLYISQEKAAAYRSQMKENTLLITADTIVWLDGRVYGKPHDLADAKAMLRALSGKTHTVITGVTLTSMQKQISFAVSTEVSFAPLDDDEIDYYVDRYRPLDKAGAYGVQEWIGYIGVTGLQGSYYNVMGLPIQRLYTELKKF</sequence>
<dbReference type="RefSeq" id="WP_272961329.1">
    <property type="nucleotide sequence ID" value="NZ_CAKMIC010000009.1"/>
</dbReference>
<comment type="similarity">
    <text evidence="8">Belongs to the Maf family. YceF subfamily.</text>
</comment>
<name>A0A921MR14_9BACT</name>
<dbReference type="Pfam" id="PF02545">
    <property type="entry name" value="Maf"/>
    <property type="match status" value="1"/>
</dbReference>